<evidence type="ECO:0008006" key="3">
    <source>
        <dbReference type="Google" id="ProtNLM"/>
    </source>
</evidence>
<name>A0A841MV16_9BACT</name>
<accession>A0A841MV16</accession>
<gene>
    <name evidence="1" type="ORF">FHS59_002056</name>
</gene>
<organism evidence="1 2">
    <name type="scientific">Algoriphagus iocasae</name>
    <dbReference type="NCBI Taxonomy" id="1836499"/>
    <lineage>
        <taxon>Bacteria</taxon>
        <taxon>Pseudomonadati</taxon>
        <taxon>Bacteroidota</taxon>
        <taxon>Cytophagia</taxon>
        <taxon>Cytophagales</taxon>
        <taxon>Cyclobacteriaceae</taxon>
        <taxon>Algoriphagus</taxon>
    </lineage>
</organism>
<dbReference type="Proteomes" id="UP000588604">
    <property type="component" value="Unassembled WGS sequence"/>
</dbReference>
<dbReference type="AlphaFoldDB" id="A0A841MV16"/>
<keyword evidence="2" id="KW-1185">Reference proteome</keyword>
<comment type="caution">
    <text evidence="1">The sequence shown here is derived from an EMBL/GenBank/DDBJ whole genome shotgun (WGS) entry which is preliminary data.</text>
</comment>
<evidence type="ECO:0000313" key="2">
    <source>
        <dbReference type="Proteomes" id="UP000588604"/>
    </source>
</evidence>
<reference evidence="1 2" key="1">
    <citation type="submission" date="2020-08" db="EMBL/GenBank/DDBJ databases">
        <title>Genomic Encyclopedia of Type Strains, Phase IV (KMG-IV): sequencing the most valuable type-strain genomes for metagenomic binning, comparative biology and taxonomic classification.</title>
        <authorList>
            <person name="Goeker M."/>
        </authorList>
    </citation>
    <scope>NUCLEOTIDE SEQUENCE [LARGE SCALE GENOMIC DNA]</scope>
    <source>
        <strain evidence="1 2">DSM 102044</strain>
    </source>
</reference>
<dbReference type="PROSITE" id="PS51257">
    <property type="entry name" value="PROKAR_LIPOPROTEIN"/>
    <property type="match status" value="1"/>
</dbReference>
<evidence type="ECO:0000313" key="1">
    <source>
        <dbReference type="EMBL" id="MBB6326428.1"/>
    </source>
</evidence>
<protein>
    <recommendedName>
        <fullName evidence="3">DUF4221 domain-containing protein</fullName>
    </recommendedName>
</protein>
<dbReference type="RefSeq" id="WP_184495033.1">
    <property type="nucleotide sequence ID" value="NZ_JACIJO010000002.1"/>
</dbReference>
<sequence length="375" mass="43290">MKTIFYSIITLVLFSCHEKTKTANMLEGLKLTVDTVMVDPGDSFFNLKYGLDLSDISESGKILIFMERDNKNLYQIDLETLKILSKTQFETEGPNGIGPFVTTMSRVFDDNLYFGTYKYGGIFNPEGIKIDPKTIQTDQIKGKNGESEMSFHYSPVLSNNGKFAYSLPRNEDKDTFSFSWFDFETNQGEVTALTKFDSLTQFTIQVIGGSRKFKLMESAFVQAYGENVVIRTPGYSDIYLFNSGTKHLSHKAFPHQIVPTRRDHNFNGKIESMQEISLARARLFEDILFEEFLFDDESKYFFRFGARKKPKLENSKSEESEVFLFIYDEDFNLLGETKIDDLKKVPEYPFFKDGKLWSYVNVEDELGFAVFTFDF</sequence>
<dbReference type="SUPFAM" id="SSF69304">
    <property type="entry name" value="Tricorn protease N-terminal domain"/>
    <property type="match status" value="1"/>
</dbReference>
<dbReference type="InterPro" id="IPR025316">
    <property type="entry name" value="DUF4221"/>
</dbReference>
<dbReference type="Pfam" id="PF13970">
    <property type="entry name" value="DUF4221"/>
    <property type="match status" value="1"/>
</dbReference>
<proteinExistence type="predicted"/>
<dbReference type="EMBL" id="JACIJO010000002">
    <property type="protein sequence ID" value="MBB6326428.1"/>
    <property type="molecule type" value="Genomic_DNA"/>
</dbReference>